<keyword evidence="2" id="KW-1185">Reference proteome</keyword>
<comment type="caution">
    <text evidence="1">The sequence shown here is derived from an EMBL/GenBank/DDBJ whole genome shotgun (WGS) entry which is preliminary data.</text>
</comment>
<protein>
    <submittedName>
        <fullName evidence="1">Uncharacterized protein</fullName>
    </submittedName>
</protein>
<gene>
    <name evidence="1" type="ORF">CEXT_429761</name>
</gene>
<evidence type="ECO:0000313" key="2">
    <source>
        <dbReference type="Proteomes" id="UP001054945"/>
    </source>
</evidence>
<dbReference type="Proteomes" id="UP001054945">
    <property type="component" value="Unassembled WGS sequence"/>
</dbReference>
<accession>A0AAV4Q0R4</accession>
<name>A0AAV4Q0R4_CAEEX</name>
<sequence length="73" mass="8296">MFENRPWKTDNRLMNEGVRCEGWGEKLFSSPVPATRMGESQRQSGALFPFLTHNLPEHQGMHLCVTCKMAAMA</sequence>
<dbReference type="AlphaFoldDB" id="A0AAV4Q0R4"/>
<organism evidence="1 2">
    <name type="scientific">Caerostris extrusa</name>
    <name type="common">Bark spider</name>
    <name type="synonym">Caerostris bankana</name>
    <dbReference type="NCBI Taxonomy" id="172846"/>
    <lineage>
        <taxon>Eukaryota</taxon>
        <taxon>Metazoa</taxon>
        <taxon>Ecdysozoa</taxon>
        <taxon>Arthropoda</taxon>
        <taxon>Chelicerata</taxon>
        <taxon>Arachnida</taxon>
        <taxon>Araneae</taxon>
        <taxon>Araneomorphae</taxon>
        <taxon>Entelegynae</taxon>
        <taxon>Araneoidea</taxon>
        <taxon>Araneidae</taxon>
        <taxon>Caerostris</taxon>
    </lineage>
</organism>
<reference evidence="1 2" key="1">
    <citation type="submission" date="2021-06" db="EMBL/GenBank/DDBJ databases">
        <title>Caerostris extrusa draft genome.</title>
        <authorList>
            <person name="Kono N."/>
            <person name="Arakawa K."/>
        </authorList>
    </citation>
    <scope>NUCLEOTIDE SEQUENCE [LARGE SCALE GENOMIC DNA]</scope>
</reference>
<proteinExistence type="predicted"/>
<dbReference type="EMBL" id="BPLR01005391">
    <property type="protein sequence ID" value="GIY01962.1"/>
    <property type="molecule type" value="Genomic_DNA"/>
</dbReference>
<evidence type="ECO:0000313" key="1">
    <source>
        <dbReference type="EMBL" id="GIY01962.1"/>
    </source>
</evidence>